<evidence type="ECO:0000313" key="2">
    <source>
        <dbReference type="EMBL" id="MFD2674312.1"/>
    </source>
</evidence>
<organism evidence="2 3">
    <name type="scientific">Gulosibacter bifidus</name>
    <dbReference type="NCBI Taxonomy" id="272239"/>
    <lineage>
        <taxon>Bacteria</taxon>
        <taxon>Bacillati</taxon>
        <taxon>Actinomycetota</taxon>
        <taxon>Actinomycetes</taxon>
        <taxon>Micrococcales</taxon>
        <taxon>Microbacteriaceae</taxon>
        <taxon>Gulosibacter</taxon>
    </lineage>
</organism>
<dbReference type="RefSeq" id="WP_159421483.1">
    <property type="nucleotide sequence ID" value="NZ_JBHUNF010000002.1"/>
</dbReference>
<keyword evidence="3" id="KW-1185">Reference proteome</keyword>
<feature type="region of interest" description="Disordered" evidence="1">
    <location>
        <begin position="185"/>
        <end position="219"/>
    </location>
</feature>
<reference evidence="3" key="1">
    <citation type="journal article" date="2019" name="Int. J. Syst. Evol. Microbiol.">
        <title>The Global Catalogue of Microorganisms (GCM) 10K type strain sequencing project: providing services to taxonomists for standard genome sequencing and annotation.</title>
        <authorList>
            <consortium name="The Broad Institute Genomics Platform"/>
            <consortium name="The Broad Institute Genome Sequencing Center for Infectious Disease"/>
            <person name="Wu L."/>
            <person name="Ma J."/>
        </authorList>
    </citation>
    <scope>NUCLEOTIDE SEQUENCE [LARGE SCALE GENOMIC DNA]</scope>
    <source>
        <strain evidence="3">TISTR 1511</strain>
    </source>
</reference>
<feature type="region of interest" description="Disordered" evidence="1">
    <location>
        <begin position="85"/>
        <end position="105"/>
    </location>
</feature>
<evidence type="ECO:0000256" key="1">
    <source>
        <dbReference type="SAM" id="MobiDB-lite"/>
    </source>
</evidence>
<protein>
    <submittedName>
        <fullName evidence="2">Uncharacterized protein</fullName>
    </submittedName>
</protein>
<feature type="region of interest" description="Disordered" evidence="1">
    <location>
        <begin position="139"/>
        <end position="160"/>
    </location>
</feature>
<comment type="caution">
    <text evidence="2">The sequence shown here is derived from an EMBL/GenBank/DDBJ whole genome shotgun (WGS) entry which is preliminary data.</text>
</comment>
<feature type="compositionally biased region" description="Low complexity" evidence="1">
    <location>
        <begin position="210"/>
        <end position="219"/>
    </location>
</feature>
<dbReference type="Proteomes" id="UP001597453">
    <property type="component" value="Unassembled WGS sequence"/>
</dbReference>
<gene>
    <name evidence="2" type="ORF">ACFSUQ_03225</name>
</gene>
<proteinExistence type="predicted"/>
<feature type="compositionally biased region" description="Acidic residues" evidence="1">
    <location>
        <begin position="194"/>
        <end position="209"/>
    </location>
</feature>
<accession>A0ABW5RGU9</accession>
<dbReference type="EMBL" id="JBHUNF010000002">
    <property type="protein sequence ID" value="MFD2674312.1"/>
    <property type="molecule type" value="Genomic_DNA"/>
</dbReference>
<name>A0ABW5RGU9_9MICO</name>
<feature type="compositionally biased region" description="Polar residues" evidence="1">
    <location>
        <begin position="143"/>
        <end position="152"/>
    </location>
</feature>
<sequence length="219" mass="22835">MANEFESEHSEPALLGDVPELNDDFWNGLLDGAYEAPAGAADDLVDTYESGDDASFDETLDDTGHVDDGINTDVIDDDAASALAGDVHDDQDAAGYDGDDKTDGVAPAQDANLASTEGDFEGISDPFAIIDQVIEPVTDVDGTDQSAGTTPDTLDADEPFDTVDAPALDDDTEFMSAEDHRLDSIDSELGVTDSADDLADADGIDDADGLGDLTDFGNF</sequence>
<evidence type="ECO:0000313" key="3">
    <source>
        <dbReference type="Proteomes" id="UP001597453"/>
    </source>
</evidence>